<keyword evidence="1" id="KW-0732">Signal</keyword>
<gene>
    <name evidence="3" type="ORF">NKR19_g8294</name>
</gene>
<reference evidence="3" key="1">
    <citation type="submission" date="2022-07" db="EMBL/GenBank/DDBJ databases">
        <title>Fungi with potential for degradation of polypropylene.</title>
        <authorList>
            <person name="Gostincar C."/>
        </authorList>
    </citation>
    <scope>NUCLEOTIDE SEQUENCE</scope>
    <source>
        <strain evidence="3">EXF-13287</strain>
    </source>
</reference>
<feature type="domain" description="DUF8021" evidence="2">
    <location>
        <begin position="152"/>
        <end position="264"/>
    </location>
</feature>
<protein>
    <recommendedName>
        <fullName evidence="2">DUF8021 domain-containing protein</fullName>
    </recommendedName>
</protein>
<dbReference type="AlphaFoldDB" id="A0AA38RG44"/>
<organism evidence="3 4">
    <name type="scientific">Coniochaeta hoffmannii</name>
    <dbReference type="NCBI Taxonomy" id="91930"/>
    <lineage>
        <taxon>Eukaryota</taxon>
        <taxon>Fungi</taxon>
        <taxon>Dikarya</taxon>
        <taxon>Ascomycota</taxon>
        <taxon>Pezizomycotina</taxon>
        <taxon>Sordariomycetes</taxon>
        <taxon>Sordariomycetidae</taxon>
        <taxon>Coniochaetales</taxon>
        <taxon>Coniochaetaceae</taxon>
        <taxon>Coniochaeta</taxon>
    </lineage>
</organism>
<accession>A0AA38RG44</accession>
<feature type="signal peptide" evidence="1">
    <location>
        <begin position="1"/>
        <end position="18"/>
    </location>
</feature>
<evidence type="ECO:0000313" key="4">
    <source>
        <dbReference type="Proteomes" id="UP001174691"/>
    </source>
</evidence>
<comment type="caution">
    <text evidence="3">The sequence shown here is derived from an EMBL/GenBank/DDBJ whole genome shotgun (WGS) entry which is preliminary data.</text>
</comment>
<dbReference type="EMBL" id="JANBVN010000163">
    <property type="protein sequence ID" value="KAJ9137205.1"/>
    <property type="molecule type" value="Genomic_DNA"/>
</dbReference>
<name>A0AA38RG44_9PEZI</name>
<proteinExistence type="predicted"/>
<keyword evidence="4" id="KW-1185">Reference proteome</keyword>
<dbReference type="Proteomes" id="UP001174691">
    <property type="component" value="Unassembled WGS sequence"/>
</dbReference>
<dbReference type="InterPro" id="IPR058334">
    <property type="entry name" value="DUF8021"/>
</dbReference>
<feature type="chain" id="PRO_5041342471" description="DUF8021 domain-containing protein" evidence="1">
    <location>
        <begin position="19"/>
        <end position="308"/>
    </location>
</feature>
<evidence type="ECO:0000256" key="1">
    <source>
        <dbReference type="SAM" id="SignalP"/>
    </source>
</evidence>
<sequence>MLVRSFLAVLALAAHASADCSRTSLQSATARYVAAQGKGSGLAGLVSNFTYTENDVHVNVTRSILNFPLNITQTRSIHDTVACSSFTEIVAAGLPHQYVIGTRILWGTSMDGTLLAHTIESIVTKPGDWAFDAPGYLRWNAIESWTPIPESQRDSRAAIKAAGDAYFDRFNNANVTVPFGTPCARLEGGAYTGVNALRNNTCDIGGLPSNIKVTNRRYVIDEVMGVVDIFLGFPGLDRSVASRPVPDSHMFRVEGGKIRYIHTVSACFTAGCGMNGTIFGREHKRVRRVGKVAYPVGGWRASNSTWNL</sequence>
<dbReference type="Pfam" id="PF26061">
    <property type="entry name" value="DUF8021"/>
    <property type="match status" value="1"/>
</dbReference>
<evidence type="ECO:0000313" key="3">
    <source>
        <dbReference type="EMBL" id="KAJ9137205.1"/>
    </source>
</evidence>
<evidence type="ECO:0000259" key="2">
    <source>
        <dbReference type="Pfam" id="PF26061"/>
    </source>
</evidence>